<gene>
    <name evidence="4" type="ORF">SAMN02746066_02015</name>
</gene>
<evidence type="ECO:0000313" key="5">
    <source>
        <dbReference type="Proteomes" id="UP000184038"/>
    </source>
</evidence>
<dbReference type="PANTHER" id="PTHR30481:SF4">
    <property type="entry name" value="SITE-SPECIFIC DNA-METHYLTRANSFERASE (ADENINE-SPECIFIC)"/>
    <property type="match status" value="1"/>
</dbReference>
<keyword evidence="1 4" id="KW-0489">Methyltransferase</keyword>
<dbReference type="GO" id="GO:1904047">
    <property type="term" value="F:S-adenosyl-L-methionine binding"/>
    <property type="evidence" value="ECO:0007669"/>
    <property type="project" value="TreeGrafter"/>
</dbReference>
<evidence type="ECO:0000313" key="4">
    <source>
        <dbReference type="EMBL" id="SHM45478.1"/>
    </source>
</evidence>
<evidence type="ECO:0000256" key="2">
    <source>
        <dbReference type="ARBA" id="ARBA00022679"/>
    </source>
</evidence>
<dbReference type="Proteomes" id="UP000184038">
    <property type="component" value="Unassembled WGS sequence"/>
</dbReference>
<dbReference type="RefSeq" id="WP_073286999.1">
    <property type="nucleotide sequence ID" value="NZ_FRCP01000010.1"/>
</dbReference>
<proteinExistence type="predicted"/>
<name>A0A1M7IXQ0_9FIRM</name>
<dbReference type="STRING" id="1120996.SAMN02746066_02015"/>
<dbReference type="GO" id="GO:0032259">
    <property type="term" value="P:methylation"/>
    <property type="evidence" value="ECO:0007669"/>
    <property type="project" value="UniProtKB-KW"/>
</dbReference>
<accession>A0A1M7IXQ0</accession>
<dbReference type="PANTHER" id="PTHR30481">
    <property type="entry name" value="DNA ADENINE METHYLASE"/>
    <property type="match status" value="1"/>
</dbReference>
<evidence type="ECO:0000256" key="1">
    <source>
        <dbReference type="ARBA" id="ARBA00022603"/>
    </source>
</evidence>
<keyword evidence="2 4" id="KW-0808">Transferase</keyword>
<dbReference type="GO" id="GO:0009307">
    <property type="term" value="P:DNA restriction-modification system"/>
    <property type="evidence" value="ECO:0007669"/>
    <property type="project" value="InterPro"/>
</dbReference>
<organism evidence="4 5">
    <name type="scientific">Anaerosporobacter mobilis DSM 15930</name>
    <dbReference type="NCBI Taxonomy" id="1120996"/>
    <lineage>
        <taxon>Bacteria</taxon>
        <taxon>Bacillati</taxon>
        <taxon>Bacillota</taxon>
        <taxon>Clostridia</taxon>
        <taxon>Lachnospirales</taxon>
        <taxon>Lachnospiraceae</taxon>
        <taxon>Anaerosporobacter</taxon>
    </lineage>
</organism>
<dbReference type="AlphaFoldDB" id="A0A1M7IXQ0"/>
<sequence>MDLAISTYVIITQSFNAIGKNYRALEKNYSQDEMSYLYKKKNLRLLPVIERMKGVVTKNMDAIELLGQVTDNKNAVVYLDPPYVAETRICKDVYSYECNNQYQVNLIHSIRDAKCKIVLSGYDNELYDKELGEGWEKIIIAGNTYKYSSPSPIKPKAQEIVWINYKLDNYARAMIFQNNRKAC</sequence>
<dbReference type="GO" id="GO:0043565">
    <property type="term" value="F:sequence-specific DNA binding"/>
    <property type="evidence" value="ECO:0007669"/>
    <property type="project" value="TreeGrafter"/>
</dbReference>
<dbReference type="Pfam" id="PF02086">
    <property type="entry name" value="MethyltransfD12"/>
    <property type="match status" value="1"/>
</dbReference>
<dbReference type="InterPro" id="IPR012327">
    <property type="entry name" value="MeTrfase_D12"/>
</dbReference>
<reference evidence="4 5" key="1">
    <citation type="submission" date="2016-11" db="EMBL/GenBank/DDBJ databases">
        <authorList>
            <person name="Jaros S."/>
            <person name="Januszkiewicz K."/>
            <person name="Wedrychowicz H."/>
        </authorList>
    </citation>
    <scope>NUCLEOTIDE SEQUENCE [LARGE SCALE GENOMIC DNA]</scope>
    <source>
        <strain evidence="4 5">DSM 15930</strain>
    </source>
</reference>
<evidence type="ECO:0000256" key="3">
    <source>
        <dbReference type="ARBA" id="ARBA00022691"/>
    </source>
</evidence>
<dbReference type="GO" id="GO:0009007">
    <property type="term" value="F:site-specific DNA-methyltransferase (adenine-specific) activity"/>
    <property type="evidence" value="ECO:0007669"/>
    <property type="project" value="UniProtKB-EC"/>
</dbReference>
<keyword evidence="3" id="KW-0949">S-adenosyl-L-methionine</keyword>
<protein>
    <submittedName>
        <fullName evidence="4">D12 class N6 adenine-specific DNA methyltransferase</fullName>
    </submittedName>
</protein>
<dbReference type="GO" id="GO:0006298">
    <property type="term" value="P:mismatch repair"/>
    <property type="evidence" value="ECO:0007669"/>
    <property type="project" value="TreeGrafter"/>
</dbReference>
<dbReference type="SUPFAM" id="SSF53335">
    <property type="entry name" value="S-adenosyl-L-methionine-dependent methyltransferases"/>
    <property type="match status" value="1"/>
</dbReference>
<keyword evidence="5" id="KW-1185">Reference proteome</keyword>
<dbReference type="EMBL" id="FRCP01000010">
    <property type="protein sequence ID" value="SHM45478.1"/>
    <property type="molecule type" value="Genomic_DNA"/>
</dbReference>
<dbReference type="InterPro" id="IPR029063">
    <property type="entry name" value="SAM-dependent_MTases_sf"/>
</dbReference>
<dbReference type="Gene3D" id="3.40.50.150">
    <property type="entry name" value="Vaccinia Virus protein VP39"/>
    <property type="match status" value="1"/>
</dbReference>